<name>A0AAV7UNK2_PLEWA</name>
<organism evidence="1 2">
    <name type="scientific">Pleurodeles waltl</name>
    <name type="common">Iberian ribbed newt</name>
    <dbReference type="NCBI Taxonomy" id="8319"/>
    <lineage>
        <taxon>Eukaryota</taxon>
        <taxon>Metazoa</taxon>
        <taxon>Chordata</taxon>
        <taxon>Craniata</taxon>
        <taxon>Vertebrata</taxon>
        <taxon>Euteleostomi</taxon>
        <taxon>Amphibia</taxon>
        <taxon>Batrachia</taxon>
        <taxon>Caudata</taxon>
        <taxon>Salamandroidea</taxon>
        <taxon>Salamandridae</taxon>
        <taxon>Pleurodelinae</taxon>
        <taxon>Pleurodeles</taxon>
    </lineage>
</organism>
<dbReference type="Proteomes" id="UP001066276">
    <property type="component" value="Chromosome 3_1"/>
</dbReference>
<dbReference type="AlphaFoldDB" id="A0AAV7UNK2"/>
<accession>A0AAV7UNK2</accession>
<keyword evidence="2" id="KW-1185">Reference proteome</keyword>
<protein>
    <submittedName>
        <fullName evidence="1">Uncharacterized protein</fullName>
    </submittedName>
</protein>
<evidence type="ECO:0000313" key="1">
    <source>
        <dbReference type="EMBL" id="KAJ1189971.1"/>
    </source>
</evidence>
<dbReference type="EMBL" id="JANPWB010000005">
    <property type="protein sequence ID" value="KAJ1189971.1"/>
    <property type="molecule type" value="Genomic_DNA"/>
</dbReference>
<comment type="caution">
    <text evidence="1">The sequence shown here is derived from an EMBL/GenBank/DDBJ whole genome shotgun (WGS) entry which is preliminary data.</text>
</comment>
<evidence type="ECO:0000313" key="2">
    <source>
        <dbReference type="Proteomes" id="UP001066276"/>
    </source>
</evidence>
<gene>
    <name evidence="1" type="ORF">NDU88_006712</name>
</gene>
<sequence length="106" mass="11856">MKRTRTDPKKRIIVDEDQIGIDESLTVCLQSLPVTRDDADSNYIDDYDDGIVDNPSDENLADHHPSMATFKSLLSRWSLMAVSPKKITFSSKEPSSMRQAKAALSV</sequence>
<reference evidence="1" key="1">
    <citation type="journal article" date="2022" name="bioRxiv">
        <title>Sequencing and chromosome-scale assembly of the giantPleurodeles waltlgenome.</title>
        <authorList>
            <person name="Brown T."/>
            <person name="Elewa A."/>
            <person name="Iarovenko S."/>
            <person name="Subramanian E."/>
            <person name="Araus A.J."/>
            <person name="Petzold A."/>
            <person name="Susuki M."/>
            <person name="Suzuki K.-i.T."/>
            <person name="Hayashi T."/>
            <person name="Toyoda A."/>
            <person name="Oliveira C."/>
            <person name="Osipova E."/>
            <person name="Leigh N.D."/>
            <person name="Simon A."/>
            <person name="Yun M.H."/>
        </authorList>
    </citation>
    <scope>NUCLEOTIDE SEQUENCE</scope>
    <source>
        <strain evidence="1">20211129_DDA</strain>
        <tissue evidence="1">Liver</tissue>
    </source>
</reference>
<proteinExistence type="predicted"/>